<dbReference type="GO" id="GO:0051213">
    <property type="term" value="F:dioxygenase activity"/>
    <property type="evidence" value="ECO:0007669"/>
    <property type="project" value="UniProtKB-KW"/>
</dbReference>
<dbReference type="EMBL" id="LT607756">
    <property type="protein sequence ID" value="SCG86835.1"/>
    <property type="molecule type" value="Genomic_DNA"/>
</dbReference>
<dbReference type="InterPro" id="IPR037523">
    <property type="entry name" value="VOC_core"/>
</dbReference>
<dbReference type="CDD" id="cd06587">
    <property type="entry name" value="VOC"/>
    <property type="match status" value="1"/>
</dbReference>
<keyword evidence="4" id="KW-1185">Reference proteome</keyword>
<reference evidence="3 4" key="1">
    <citation type="submission" date="2016-08" db="EMBL/GenBank/DDBJ databases">
        <authorList>
            <person name="Seilhamer J.J."/>
        </authorList>
    </citation>
    <scope>NUCLEOTIDE SEQUENCE [LARGE SCALE GENOMIC DNA]</scope>
    <source>
        <strain evidence="3">Buetzberg</strain>
    </source>
</reference>
<organism evidence="3 4">
    <name type="scientific">Methanobacterium congolense</name>
    <dbReference type="NCBI Taxonomy" id="118062"/>
    <lineage>
        <taxon>Archaea</taxon>
        <taxon>Methanobacteriati</taxon>
        <taxon>Methanobacteriota</taxon>
        <taxon>Methanomada group</taxon>
        <taxon>Methanobacteria</taxon>
        <taxon>Methanobacteriales</taxon>
        <taxon>Methanobacteriaceae</taxon>
        <taxon>Methanobacterium</taxon>
    </lineage>
</organism>
<dbReference type="PANTHER" id="PTHR43048:SF3">
    <property type="entry name" value="METHYLMALONYL-COA EPIMERASE, MITOCHONDRIAL"/>
    <property type="match status" value="1"/>
</dbReference>
<dbReference type="OrthoDB" id="358887at2157"/>
<dbReference type="RefSeq" id="WP_071907861.1">
    <property type="nucleotide sequence ID" value="NZ_LT607756.1"/>
</dbReference>
<dbReference type="GO" id="GO:0046491">
    <property type="term" value="P:L-methylmalonyl-CoA metabolic process"/>
    <property type="evidence" value="ECO:0007669"/>
    <property type="project" value="TreeGrafter"/>
</dbReference>
<evidence type="ECO:0000313" key="3">
    <source>
        <dbReference type="EMBL" id="SCG86835.1"/>
    </source>
</evidence>
<evidence type="ECO:0000256" key="1">
    <source>
        <dbReference type="ARBA" id="ARBA00022723"/>
    </source>
</evidence>
<accession>A0A1D3L5M6</accession>
<dbReference type="STRING" id="118062.MCBB_2297"/>
<dbReference type="InterPro" id="IPR051785">
    <property type="entry name" value="MMCE/EMCE_epimerase"/>
</dbReference>
<keyword evidence="3" id="KW-0223">Dioxygenase</keyword>
<dbReference type="KEGG" id="mcub:MCBB_2297"/>
<dbReference type="PANTHER" id="PTHR43048">
    <property type="entry name" value="METHYLMALONYL-COA EPIMERASE"/>
    <property type="match status" value="1"/>
</dbReference>
<sequence length="116" mass="12449">MKVKNSVVAAENLDESASFYTDVLGMEEVRRFSPVKGLTIAFFKGEGEATIELVEGEKGKKGLYMVGVEVEDMAEEIAKLKAKGVELTRGHIGPPGGPKVAFLEGPDGVEIELIQP</sequence>
<evidence type="ECO:0000313" key="4">
    <source>
        <dbReference type="Proteomes" id="UP000094707"/>
    </source>
</evidence>
<protein>
    <submittedName>
        <fullName evidence="3">Glyoxalase/bleomycin resistance protein/dioxygenase</fullName>
    </submittedName>
</protein>
<evidence type="ECO:0000259" key="2">
    <source>
        <dbReference type="PROSITE" id="PS51819"/>
    </source>
</evidence>
<proteinExistence type="predicted"/>
<gene>
    <name evidence="3" type="ORF">MCBB_2297</name>
</gene>
<dbReference type="GO" id="GO:0004493">
    <property type="term" value="F:methylmalonyl-CoA epimerase activity"/>
    <property type="evidence" value="ECO:0007669"/>
    <property type="project" value="TreeGrafter"/>
</dbReference>
<dbReference type="GeneID" id="30413130"/>
<dbReference type="PROSITE" id="PS51819">
    <property type="entry name" value="VOC"/>
    <property type="match status" value="1"/>
</dbReference>
<keyword evidence="1" id="KW-0479">Metal-binding</keyword>
<dbReference type="InterPro" id="IPR004360">
    <property type="entry name" value="Glyas_Fos-R_dOase_dom"/>
</dbReference>
<name>A0A1D3L5M6_9EURY</name>
<keyword evidence="3" id="KW-0560">Oxidoreductase</keyword>
<dbReference type="InterPro" id="IPR029068">
    <property type="entry name" value="Glyas_Bleomycin-R_OHBP_Dase"/>
</dbReference>
<dbReference type="Pfam" id="PF00903">
    <property type="entry name" value="Glyoxalase"/>
    <property type="match status" value="1"/>
</dbReference>
<dbReference type="Proteomes" id="UP000094707">
    <property type="component" value="Chromosome I"/>
</dbReference>
<dbReference type="Gene3D" id="3.10.180.10">
    <property type="entry name" value="2,3-Dihydroxybiphenyl 1,2-Dioxygenase, domain 1"/>
    <property type="match status" value="1"/>
</dbReference>
<dbReference type="AlphaFoldDB" id="A0A1D3L5M6"/>
<dbReference type="SUPFAM" id="SSF54593">
    <property type="entry name" value="Glyoxalase/Bleomycin resistance protein/Dihydroxybiphenyl dioxygenase"/>
    <property type="match status" value="1"/>
</dbReference>
<dbReference type="GO" id="GO:0046872">
    <property type="term" value="F:metal ion binding"/>
    <property type="evidence" value="ECO:0007669"/>
    <property type="project" value="UniProtKB-KW"/>
</dbReference>
<feature type="domain" description="VOC" evidence="2">
    <location>
        <begin position="2"/>
        <end position="116"/>
    </location>
</feature>